<name>A0ACC2SJJ8_9FUNG</name>
<sequence>MGIFKFIISSTLVAAIPLSSPSQEKSLFDLDMSFGRGLNSNRLSAAQQGASVEKEDSRVPIANFRIQIIPKQ</sequence>
<evidence type="ECO:0000313" key="1">
    <source>
        <dbReference type="EMBL" id="KAJ9062513.1"/>
    </source>
</evidence>
<accession>A0ACC2SJJ8</accession>
<protein>
    <submittedName>
        <fullName evidence="1">Uncharacterized protein</fullName>
    </submittedName>
</protein>
<dbReference type="Proteomes" id="UP001165960">
    <property type="component" value="Unassembled WGS sequence"/>
</dbReference>
<evidence type="ECO:0000313" key="2">
    <source>
        <dbReference type="Proteomes" id="UP001165960"/>
    </source>
</evidence>
<comment type="caution">
    <text evidence="1">The sequence shown here is derived from an EMBL/GenBank/DDBJ whole genome shotgun (WGS) entry which is preliminary data.</text>
</comment>
<reference evidence="1" key="1">
    <citation type="submission" date="2022-04" db="EMBL/GenBank/DDBJ databases">
        <title>Genome of the entomopathogenic fungus Entomophthora muscae.</title>
        <authorList>
            <person name="Elya C."/>
            <person name="Lovett B.R."/>
            <person name="Lee E."/>
            <person name="Macias A.M."/>
            <person name="Hajek A.E."/>
            <person name="De Bivort B.L."/>
            <person name="Kasson M.T."/>
            <person name="De Fine Licht H.H."/>
            <person name="Stajich J.E."/>
        </authorList>
    </citation>
    <scope>NUCLEOTIDE SEQUENCE</scope>
    <source>
        <strain evidence="1">Berkeley</strain>
    </source>
</reference>
<keyword evidence="2" id="KW-1185">Reference proteome</keyword>
<dbReference type="EMBL" id="QTSX02005002">
    <property type="protein sequence ID" value="KAJ9062513.1"/>
    <property type="molecule type" value="Genomic_DNA"/>
</dbReference>
<gene>
    <name evidence="1" type="ORF">DSO57_1009860</name>
</gene>
<organism evidence="1 2">
    <name type="scientific">Entomophthora muscae</name>
    <dbReference type="NCBI Taxonomy" id="34485"/>
    <lineage>
        <taxon>Eukaryota</taxon>
        <taxon>Fungi</taxon>
        <taxon>Fungi incertae sedis</taxon>
        <taxon>Zoopagomycota</taxon>
        <taxon>Entomophthoromycotina</taxon>
        <taxon>Entomophthoromycetes</taxon>
        <taxon>Entomophthorales</taxon>
        <taxon>Entomophthoraceae</taxon>
        <taxon>Entomophthora</taxon>
    </lineage>
</organism>
<proteinExistence type="predicted"/>